<accession>A0A6C0KPJ2</accession>
<dbReference type="EMBL" id="MN740959">
    <property type="protein sequence ID" value="QHU19925.1"/>
    <property type="molecule type" value="Genomic_DNA"/>
</dbReference>
<protein>
    <submittedName>
        <fullName evidence="1">Uncharacterized protein</fullName>
    </submittedName>
</protein>
<reference evidence="1" key="1">
    <citation type="journal article" date="2020" name="Nature">
        <title>Giant virus diversity and host interactions through global metagenomics.</title>
        <authorList>
            <person name="Schulz F."/>
            <person name="Roux S."/>
            <person name="Paez-Espino D."/>
            <person name="Jungbluth S."/>
            <person name="Walsh D.A."/>
            <person name="Denef V.J."/>
            <person name="McMahon K.D."/>
            <person name="Konstantinidis K.T."/>
            <person name="Eloe-Fadrosh E.A."/>
            <person name="Kyrpides N.C."/>
            <person name="Woyke T."/>
        </authorList>
    </citation>
    <scope>NUCLEOTIDE SEQUENCE</scope>
    <source>
        <strain evidence="1">GVMAG-S-3300013014-113</strain>
    </source>
</reference>
<dbReference type="AlphaFoldDB" id="A0A6C0KPJ2"/>
<organism evidence="1">
    <name type="scientific">viral metagenome</name>
    <dbReference type="NCBI Taxonomy" id="1070528"/>
    <lineage>
        <taxon>unclassified sequences</taxon>
        <taxon>metagenomes</taxon>
        <taxon>organismal metagenomes</taxon>
    </lineage>
</organism>
<sequence length="123" mass="14271">MGDCANANCYYDTEAVCEYVWNYGYSRYNHRIQKPMQCTTMFVDGKEYPVKHHYCAECFVKFVLVGSNPNASRHYGDYTSDGNKQVNVTFNTEPTPSTWIHYQTGKKEPLLQWQVDAMNGKFP</sequence>
<proteinExistence type="predicted"/>
<evidence type="ECO:0000313" key="1">
    <source>
        <dbReference type="EMBL" id="QHU19925.1"/>
    </source>
</evidence>
<name>A0A6C0KPJ2_9ZZZZ</name>